<organism evidence="1 2">
    <name type="scientific">Solanum commersonii</name>
    <name type="common">Commerson's wild potato</name>
    <name type="synonym">Commerson's nightshade</name>
    <dbReference type="NCBI Taxonomy" id="4109"/>
    <lineage>
        <taxon>Eukaryota</taxon>
        <taxon>Viridiplantae</taxon>
        <taxon>Streptophyta</taxon>
        <taxon>Embryophyta</taxon>
        <taxon>Tracheophyta</taxon>
        <taxon>Spermatophyta</taxon>
        <taxon>Magnoliopsida</taxon>
        <taxon>eudicotyledons</taxon>
        <taxon>Gunneridae</taxon>
        <taxon>Pentapetalae</taxon>
        <taxon>asterids</taxon>
        <taxon>lamiids</taxon>
        <taxon>Solanales</taxon>
        <taxon>Solanaceae</taxon>
        <taxon>Solanoideae</taxon>
        <taxon>Solaneae</taxon>
        <taxon>Solanum</taxon>
    </lineage>
</organism>
<dbReference type="EMBL" id="JACXVP010000007">
    <property type="protein sequence ID" value="KAG5593881.1"/>
    <property type="molecule type" value="Genomic_DNA"/>
</dbReference>
<evidence type="ECO:0000313" key="1">
    <source>
        <dbReference type="EMBL" id="KAG5593881.1"/>
    </source>
</evidence>
<protein>
    <submittedName>
        <fullName evidence="1">Uncharacterized protein</fullName>
    </submittedName>
</protein>
<evidence type="ECO:0000313" key="2">
    <source>
        <dbReference type="Proteomes" id="UP000824120"/>
    </source>
</evidence>
<keyword evidence="2" id="KW-1185">Reference proteome</keyword>
<sequence>MTNSVIEVFCDTLRIIVVHVENAFLKEWCCKRGSFWLGNVDANMYLYKLNKHLKSFVKTYRVTSSIAQIIETLQKIE</sequence>
<name>A0A9J5Y0B5_SOLCO</name>
<accession>A0A9J5Y0B5</accession>
<comment type="caution">
    <text evidence="1">The sequence shown here is derived from an EMBL/GenBank/DDBJ whole genome shotgun (WGS) entry which is preliminary data.</text>
</comment>
<dbReference type="AlphaFoldDB" id="A0A9J5Y0B5"/>
<gene>
    <name evidence="1" type="ORF">H5410_035113</name>
</gene>
<reference evidence="1 2" key="1">
    <citation type="submission" date="2020-09" db="EMBL/GenBank/DDBJ databases">
        <title>De no assembly of potato wild relative species, Solanum commersonii.</title>
        <authorList>
            <person name="Cho K."/>
        </authorList>
    </citation>
    <scope>NUCLEOTIDE SEQUENCE [LARGE SCALE GENOMIC DNA]</scope>
    <source>
        <strain evidence="1">LZ3.2</strain>
        <tissue evidence="1">Leaf</tissue>
    </source>
</reference>
<dbReference type="Proteomes" id="UP000824120">
    <property type="component" value="Chromosome 7"/>
</dbReference>
<proteinExistence type="predicted"/>